<dbReference type="Proteomes" id="UP001305498">
    <property type="component" value="Chromosome"/>
</dbReference>
<keyword evidence="5 6" id="KW-0472">Membrane</keyword>
<proteinExistence type="predicted"/>
<keyword evidence="2" id="KW-1003">Cell membrane</keyword>
<feature type="transmembrane region" description="Helical" evidence="6">
    <location>
        <begin position="81"/>
        <end position="103"/>
    </location>
</feature>
<dbReference type="RefSeq" id="WP_317139679.1">
    <property type="nucleotide sequence ID" value="NZ_CP118157.1"/>
</dbReference>
<dbReference type="Gene3D" id="1.20.1250.20">
    <property type="entry name" value="MFS general substrate transporter like domains"/>
    <property type="match status" value="1"/>
</dbReference>
<evidence type="ECO:0000256" key="3">
    <source>
        <dbReference type="ARBA" id="ARBA00022692"/>
    </source>
</evidence>
<evidence type="ECO:0000256" key="5">
    <source>
        <dbReference type="ARBA" id="ARBA00023136"/>
    </source>
</evidence>
<evidence type="ECO:0000256" key="1">
    <source>
        <dbReference type="ARBA" id="ARBA00004651"/>
    </source>
</evidence>
<evidence type="ECO:0000256" key="2">
    <source>
        <dbReference type="ARBA" id="ARBA00022475"/>
    </source>
</evidence>
<dbReference type="InterPro" id="IPR020846">
    <property type="entry name" value="MFS_dom"/>
</dbReference>
<dbReference type="KEGG" id="mbet:N8K70_00640"/>
<dbReference type="AlphaFoldDB" id="A0AA97FIA9"/>
<feature type="transmembrane region" description="Helical" evidence="6">
    <location>
        <begin position="51"/>
        <end position="74"/>
    </location>
</feature>
<sequence length="380" mass="38383">MPSDAPAPPHRLSRNGRYLVWLASDTASGLSNALASFAIPLLALVVTDDPAQAGAIGAAGMAARVVTTLAGGVIADRHRRLRLMLVGAVAGLVLAVAFAALAWSDALTFSTLLAVNTLITVRSGLFGAAGESALKELVPAEAIGRAQAANQGRDALLSLVGGPLGGVLLAAGGWLVGAAMTLCQLVAAATAWALRRGRWAGMAPAGEQQPTPDARSSALREARDGIAWLLARRDLRDVLLVTTVVNLGFTAGTTAVIYALQQDGRSPATIGWVAAGLGAAMLVGAAFGPALVSRVRAGALLVGGLVAATGGVLALAFVDDPIAIVGVLGLAVLGIPALNAGLLGYFTVATPSRLLGRANSDRGHAARTAHRRARTLLVRA</sequence>
<gene>
    <name evidence="8" type="ORF">N8K70_00640</name>
</gene>
<keyword evidence="3 6" id="KW-0812">Transmembrane</keyword>
<reference evidence="8 9" key="1">
    <citation type="submission" date="2023-02" db="EMBL/GenBank/DDBJ databases">
        <title>Microbacterium betulae sp. nov., isolated from birch wood.</title>
        <authorList>
            <person name="Pasciak M."/>
            <person name="Pawlik K.J."/>
            <person name="Martynowski D."/>
            <person name="Laczmanski L."/>
            <person name="Ciekot J."/>
            <person name="Szponar B."/>
            <person name="Wojcik-Fatla A."/>
            <person name="Mackiewicz B."/>
            <person name="Farian E."/>
            <person name="Cholewa G."/>
            <person name="Cholewa A."/>
            <person name="Dutkiewicz J."/>
        </authorList>
    </citation>
    <scope>NUCLEOTIDE SEQUENCE [LARGE SCALE GENOMIC DNA]</scope>
    <source>
        <strain evidence="8 9">AB</strain>
    </source>
</reference>
<evidence type="ECO:0000256" key="6">
    <source>
        <dbReference type="SAM" id="Phobius"/>
    </source>
</evidence>
<comment type="subcellular location">
    <subcellularLocation>
        <location evidence="1">Cell membrane</location>
        <topology evidence="1">Multi-pass membrane protein</topology>
    </subcellularLocation>
</comment>
<evidence type="ECO:0000256" key="4">
    <source>
        <dbReference type="ARBA" id="ARBA00022989"/>
    </source>
</evidence>
<dbReference type="GO" id="GO:0005886">
    <property type="term" value="C:plasma membrane"/>
    <property type="evidence" value="ECO:0007669"/>
    <property type="project" value="UniProtKB-SubCell"/>
</dbReference>
<feature type="transmembrane region" description="Helical" evidence="6">
    <location>
        <begin position="167"/>
        <end position="194"/>
    </location>
</feature>
<dbReference type="PANTHER" id="PTHR23513">
    <property type="entry name" value="INTEGRAL MEMBRANE EFFLUX PROTEIN-RELATED"/>
    <property type="match status" value="1"/>
</dbReference>
<feature type="transmembrane region" description="Helical" evidence="6">
    <location>
        <begin position="299"/>
        <end position="318"/>
    </location>
</feature>
<organism evidence="8 9">
    <name type="scientific">Microbacterium betulae</name>
    <dbReference type="NCBI Taxonomy" id="2981139"/>
    <lineage>
        <taxon>Bacteria</taxon>
        <taxon>Bacillati</taxon>
        <taxon>Actinomycetota</taxon>
        <taxon>Actinomycetes</taxon>
        <taxon>Micrococcales</taxon>
        <taxon>Microbacteriaceae</taxon>
        <taxon>Microbacterium</taxon>
    </lineage>
</organism>
<evidence type="ECO:0000313" key="8">
    <source>
        <dbReference type="EMBL" id="WOF23208.1"/>
    </source>
</evidence>
<name>A0AA97FIA9_9MICO</name>
<dbReference type="GO" id="GO:0022857">
    <property type="term" value="F:transmembrane transporter activity"/>
    <property type="evidence" value="ECO:0007669"/>
    <property type="project" value="InterPro"/>
</dbReference>
<dbReference type="SUPFAM" id="SSF103473">
    <property type="entry name" value="MFS general substrate transporter"/>
    <property type="match status" value="1"/>
</dbReference>
<feature type="transmembrane region" description="Helical" evidence="6">
    <location>
        <begin position="324"/>
        <end position="348"/>
    </location>
</feature>
<evidence type="ECO:0000313" key="9">
    <source>
        <dbReference type="Proteomes" id="UP001305498"/>
    </source>
</evidence>
<feature type="domain" description="Major facilitator superfamily (MFS) profile" evidence="7">
    <location>
        <begin position="17"/>
        <end position="380"/>
    </location>
</feature>
<dbReference type="EMBL" id="CP118157">
    <property type="protein sequence ID" value="WOF23208.1"/>
    <property type="molecule type" value="Genomic_DNA"/>
</dbReference>
<dbReference type="InterPro" id="IPR011701">
    <property type="entry name" value="MFS"/>
</dbReference>
<dbReference type="PANTHER" id="PTHR23513:SF6">
    <property type="entry name" value="MAJOR FACILITATOR SUPERFAMILY ASSOCIATED DOMAIN-CONTAINING PROTEIN"/>
    <property type="match status" value="1"/>
</dbReference>
<feature type="transmembrane region" description="Helical" evidence="6">
    <location>
        <begin position="272"/>
        <end position="292"/>
    </location>
</feature>
<feature type="transmembrane region" description="Helical" evidence="6">
    <location>
        <begin position="18"/>
        <end position="45"/>
    </location>
</feature>
<evidence type="ECO:0000259" key="7">
    <source>
        <dbReference type="PROSITE" id="PS50850"/>
    </source>
</evidence>
<dbReference type="PROSITE" id="PS50850">
    <property type="entry name" value="MFS"/>
    <property type="match status" value="1"/>
</dbReference>
<keyword evidence="9" id="KW-1185">Reference proteome</keyword>
<feature type="transmembrane region" description="Helical" evidence="6">
    <location>
        <begin position="238"/>
        <end position="260"/>
    </location>
</feature>
<protein>
    <submittedName>
        <fullName evidence="8">MFS transporter</fullName>
    </submittedName>
</protein>
<accession>A0AA97FIA9</accession>
<dbReference type="InterPro" id="IPR036259">
    <property type="entry name" value="MFS_trans_sf"/>
</dbReference>
<dbReference type="Pfam" id="PF07690">
    <property type="entry name" value="MFS_1"/>
    <property type="match status" value="1"/>
</dbReference>
<keyword evidence="4 6" id="KW-1133">Transmembrane helix</keyword>